<accession>A0ACC1K3N2</accession>
<evidence type="ECO:0000313" key="2">
    <source>
        <dbReference type="Proteomes" id="UP001140234"/>
    </source>
</evidence>
<gene>
    <name evidence="1" type="ORF">IWQ57_001637</name>
</gene>
<evidence type="ECO:0000313" key="1">
    <source>
        <dbReference type="EMBL" id="KAJ2772737.1"/>
    </source>
</evidence>
<name>A0ACC1K3N2_9FUNG</name>
<sequence>MCAHDFGDMMGVLNTEPCAREGLLYGLGAGIGAGVLGFFKRGRVLSAGNWGVAGFLVVAVAAKQLCHFQRAHEHAKLQTIIEEGMSKHKAAPAVAGFEPRPDSTAAPAAAAAEDKTAPASKTASK</sequence>
<keyword evidence="2" id="KW-1185">Reference proteome</keyword>
<protein>
    <submittedName>
        <fullName evidence="1">Uncharacterized protein</fullName>
    </submittedName>
</protein>
<dbReference type="Proteomes" id="UP001140234">
    <property type="component" value="Unassembled WGS sequence"/>
</dbReference>
<comment type="caution">
    <text evidence="1">The sequence shown here is derived from an EMBL/GenBank/DDBJ whole genome shotgun (WGS) entry which is preliminary data.</text>
</comment>
<organism evidence="1 2">
    <name type="scientific">Coemansia nantahalensis</name>
    <dbReference type="NCBI Taxonomy" id="2789366"/>
    <lineage>
        <taxon>Eukaryota</taxon>
        <taxon>Fungi</taxon>
        <taxon>Fungi incertae sedis</taxon>
        <taxon>Zoopagomycota</taxon>
        <taxon>Kickxellomycotina</taxon>
        <taxon>Kickxellomycetes</taxon>
        <taxon>Kickxellales</taxon>
        <taxon>Kickxellaceae</taxon>
        <taxon>Coemansia</taxon>
    </lineage>
</organism>
<proteinExistence type="predicted"/>
<dbReference type="EMBL" id="JANBUJ010000324">
    <property type="protein sequence ID" value="KAJ2772737.1"/>
    <property type="molecule type" value="Genomic_DNA"/>
</dbReference>
<reference evidence="1" key="1">
    <citation type="submission" date="2022-07" db="EMBL/GenBank/DDBJ databases">
        <title>Phylogenomic reconstructions and comparative analyses of Kickxellomycotina fungi.</title>
        <authorList>
            <person name="Reynolds N.K."/>
            <person name="Stajich J.E."/>
            <person name="Barry K."/>
            <person name="Grigoriev I.V."/>
            <person name="Crous P."/>
            <person name="Smith M.E."/>
        </authorList>
    </citation>
    <scope>NUCLEOTIDE SEQUENCE</scope>
    <source>
        <strain evidence="1">CBS 109366</strain>
    </source>
</reference>